<dbReference type="Pfam" id="PF10025">
    <property type="entry name" value="DUF2267"/>
    <property type="match status" value="1"/>
</dbReference>
<sequence>MKYDEFVDAVAIRAGMSPAEAEVLTHATLQTLADRLTAGEARDLASQLPRGLQEFLQPRYEKAEPFGLEEFVRRVGNRAGVDMSMAWHGMRAVLATLRGGVSVGEFQDVIGQLPKEYLQALQPTR</sequence>
<evidence type="ECO:0000313" key="2">
    <source>
        <dbReference type="Proteomes" id="UP000642748"/>
    </source>
</evidence>
<accession>A0A8J3QM15</accession>
<dbReference type="InterPro" id="IPR038282">
    <property type="entry name" value="DUF2267_sf"/>
</dbReference>
<dbReference type="Gene3D" id="1.10.490.110">
    <property type="entry name" value="Uncharacterized conserved protein DUF2267"/>
    <property type="match status" value="1"/>
</dbReference>
<evidence type="ECO:0000313" key="1">
    <source>
        <dbReference type="EMBL" id="GIH11933.1"/>
    </source>
</evidence>
<proteinExistence type="predicted"/>
<dbReference type="EMBL" id="BONZ01000001">
    <property type="protein sequence ID" value="GIH11933.1"/>
    <property type="molecule type" value="Genomic_DNA"/>
</dbReference>
<name>A0A8J3QM15_9ACTN</name>
<dbReference type="AlphaFoldDB" id="A0A8J3QM15"/>
<gene>
    <name evidence="1" type="ORF">Raf01_01050</name>
</gene>
<dbReference type="RefSeq" id="WP_203915659.1">
    <property type="nucleotide sequence ID" value="NZ_BONZ01000001.1"/>
</dbReference>
<organism evidence="1 2">
    <name type="scientific">Rugosimonospora africana</name>
    <dbReference type="NCBI Taxonomy" id="556532"/>
    <lineage>
        <taxon>Bacteria</taxon>
        <taxon>Bacillati</taxon>
        <taxon>Actinomycetota</taxon>
        <taxon>Actinomycetes</taxon>
        <taxon>Micromonosporales</taxon>
        <taxon>Micromonosporaceae</taxon>
        <taxon>Rugosimonospora</taxon>
    </lineage>
</organism>
<dbReference type="Proteomes" id="UP000642748">
    <property type="component" value="Unassembled WGS sequence"/>
</dbReference>
<reference evidence="1" key="1">
    <citation type="submission" date="2021-01" db="EMBL/GenBank/DDBJ databases">
        <title>Whole genome shotgun sequence of Rugosimonospora africana NBRC 104875.</title>
        <authorList>
            <person name="Komaki H."/>
            <person name="Tamura T."/>
        </authorList>
    </citation>
    <scope>NUCLEOTIDE SEQUENCE</scope>
    <source>
        <strain evidence="1">NBRC 104875</strain>
    </source>
</reference>
<protein>
    <recommendedName>
        <fullName evidence="3">DUF2267 domain-containing protein</fullName>
    </recommendedName>
</protein>
<keyword evidence="2" id="KW-1185">Reference proteome</keyword>
<comment type="caution">
    <text evidence="1">The sequence shown here is derived from an EMBL/GenBank/DDBJ whole genome shotgun (WGS) entry which is preliminary data.</text>
</comment>
<evidence type="ECO:0008006" key="3">
    <source>
        <dbReference type="Google" id="ProtNLM"/>
    </source>
</evidence>
<dbReference type="InterPro" id="IPR018727">
    <property type="entry name" value="DUF2267"/>
</dbReference>